<dbReference type="AlphaFoldDB" id="A0A9N8ZB21"/>
<feature type="region of interest" description="Disordered" evidence="1">
    <location>
        <begin position="270"/>
        <end position="352"/>
    </location>
</feature>
<keyword evidence="4" id="KW-1185">Reference proteome</keyword>
<dbReference type="PANTHER" id="PTHR28094:SF1">
    <property type="entry name" value="MEIOTICALLY UP-REGULATED GENE 113 PROTEIN"/>
    <property type="match status" value="1"/>
</dbReference>
<feature type="region of interest" description="Disordered" evidence="1">
    <location>
        <begin position="413"/>
        <end position="460"/>
    </location>
</feature>
<organism evidence="3 4">
    <name type="scientific">Paraglomus occultum</name>
    <dbReference type="NCBI Taxonomy" id="144539"/>
    <lineage>
        <taxon>Eukaryota</taxon>
        <taxon>Fungi</taxon>
        <taxon>Fungi incertae sedis</taxon>
        <taxon>Mucoromycota</taxon>
        <taxon>Glomeromycotina</taxon>
        <taxon>Glomeromycetes</taxon>
        <taxon>Paraglomerales</taxon>
        <taxon>Paraglomeraceae</taxon>
        <taxon>Paraglomus</taxon>
    </lineage>
</organism>
<feature type="compositionally biased region" description="Low complexity" evidence="1">
    <location>
        <begin position="125"/>
        <end position="137"/>
    </location>
</feature>
<dbReference type="OrthoDB" id="2417614at2759"/>
<proteinExistence type="predicted"/>
<feature type="compositionally biased region" description="Basic and acidic residues" evidence="1">
    <location>
        <begin position="293"/>
        <end position="308"/>
    </location>
</feature>
<dbReference type="Proteomes" id="UP000789572">
    <property type="component" value="Unassembled WGS sequence"/>
</dbReference>
<evidence type="ECO:0000313" key="4">
    <source>
        <dbReference type="Proteomes" id="UP000789572"/>
    </source>
</evidence>
<feature type="compositionally biased region" description="Polar residues" evidence="1">
    <location>
        <begin position="433"/>
        <end position="443"/>
    </location>
</feature>
<feature type="region of interest" description="Disordered" evidence="1">
    <location>
        <begin position="93"/>
        <end position="141"/>
    </location>
</feature>
<evidence type="ECO:0000313" key="3">
    <source>
        <dbReference type="EMBL" id="CAG8481507.1"/>
    </source>
</evidence>
<reference evidence="3" key="1">
    <citation type="submission" date="2021-06" db="EMBL/GenBank/DDBJ databases">
        <authorList>
            <person name="Kallberg Y."/>
            <person name="Tangrot J."/>
            <person name="Rosling A."/>
        </authorList>
    </citation>
    <scope>NUCLEOTIDE SEQUENCE</scope>
    <source>
        <strain evidence="3">IA702</strain>
    </source>
</reference>
<feature type="compositionally biased region" description="Polar residues" evidence="1">
    <location>
        <begin position="270"/>
        <end position="292"/>
    </location>
</feature>
<accession>A0A9N8ZB21</accession>
<dbReference type="PANTHER" id="PTHR28094">
    <property type="entry name" value="MEIOTICALLY UP-REGULATED GENE 113 PROTEIN"/>
    <property type="match status" value="1"/>
</dbReference>
<evidence type="ECO:0000259" key="2">
    <source>
        <dbReference type="SMART" id="SM00974"/>
    </source>
</evidence>
<feature type="compositionally biased region" description="Basic and acidic residues" evidence="1">
    <location>
        <begin position="315"/>
        <end position="338"/>
    </location>
</feature>
<sequence length="823" mass="91463">MSTDPTHKSSTVATKLKQPTLQEILAQSTRIGSKFTTPPRVSPVFKKTSVLPSRVSTSPFTPHCKGISLTTGQPCRRPVVVDHYCFHHRAQTSGSVFGLPTNPTTEEQPNDARQDGETEVLNENSDTGLDSLSTTSSFVDQKDDEQLVGTIRRLSINNQNRNATTLRKRSEVGNQSTQTKLNFGQDEKVEVIDLASDASENKSGTVDKSAGIARGLSNQNAWRRSGAGKQTSQTKLNFDQDCENLDSSARATVISIQLDNNVEVKITQLQQASGSTSKTDISTAPSCGPSESQSERNTSDIHDSDPNPKDGPNVAEHEDKQVQTDTSDNTRDQSKGPPEHPIPLESPAVPDDSFIETTHKDLFRTPTTVTPDTQILTAPWLSSSPTQAIYATRPIELGSSPFRSLVDGPSILWSNQEFDDGEQSSEKQGEFVTPSSSTQQSPAHTPKACGSPIPIKRGDHDLSPAALRRSLLPLVGSPTPRRNVVTLEKDSYKESLTTDVDTSTPSEKYPPIPSFSLLSSPVISPPLRRTSTHVHVDLTGDTPSVFSSPLNSSNFVQCCGINKTGKRCIRRVKCSEHDRGEVQYCHQHRVEYAQTQNTDVESVLFVPGRSRMVWLKFEEWINPDLPEEIRRLLRSEMEKPISESDEPGFIYAYHIVSGSDTHRDPYSTLYKVGRTTNLHRRIYQWSQHCGYTPEVIEYFPNVSLPPSLSRRESLISNSSLSTIDDYEDIFADVHEDESNNPFWSLKRCKYSHRAERLIHIELGERFRADIEKCSGCGIVHREWFKVTASAESEESKGGLIGWEEVKKIIVHWVTYIEKVYGVG</sequence>
<evidence type="ECO:0000256" key="1">
    <source>
        <dbReference type="SAM" id="MobiDB-lite"/>
    </source>
</evidence>
<dbReference type="InterPro" id="IPR053006">
    <property type="entry name" value="Meiosis_regulatory"/>
</dbReference>
<dbReference type="EMBL" id="CAJVPJ010000121">
    <property type="protein sequence ID" value="CAG8481507.1"/>
    <property type="molecule type" value="Genomic_DNA"/>
</dbReference>
<feature type="domain" description="Bacteriophage T5 Orf172 DNA-binding" evidence="2">
    <location>
        <begin position="664"/>
        <end position="797"/>
    </location>
</feature>
<dbReference type="Pfam" id="PF10544">
    <property type="entry name" value="T5orf172"/>
    <property type="match status" value="1"/>
</dbReference>
<dbReference type="SMART" id="SM00974">
    <property type="entry name" value="T5orf172"/>
    <property type="match status" value="1"/>
</dbReference>
<name>A0A9N8ZB21_9GLOM</name>
<comment type="caution">
    <text evidence="3">The sequence shown here is derived from an EMBL/GenBank/DDBJ whole genome shotgun (WGS) entry which is preliminary data.</text>
</comment>
<feature type="compositionally biased region" description="Polar residues" evidence="1">
    <location>
        <begin position="93"/>
        <end position="107"/>
    </location>
</feature>
<gene>
    <name evidence="3" type="ORF">POCULU_LOCUS1576</name>
</gene>
<dbReference type="InterPro" id="IPR018306">
    <property type="entry name" value="Phage_T5_Orf172_DNA-bd"/>
</dbReference>
<protein>
    <submittedName>
        <fullName evidence="3">6834_t:CDS:1</fullName>
    </submittedName>
</protein>